<dbReference type="SUPFAM" id="SSF48113">
    <property type="entry name" value="Heme-dependent peroxidases"/>
    <property type="match status" value="1"/>
</dbReference>
<dbReference type="InterPro" id="IPR002016">
    <property type="entry name" value="Haem_peroxidase"/>
</dbReference>
<evidence type="ECO:0000256" key="4">
    <source>
        <dbReference type="ARBA" id="ARBA00022723"/>
    </source>
</evidence>
<evidence type="ECO:0000256" key="1">
    <source>
        <dbReference type="ARBA" id="ARBA00000189"/>
    </source>
</evidence>
<dbReference type="InterPro" id="IPR010255">
    <property type="entry name" value="Haem_peroxidase_sf"/>
</dbReference>
<dbReference type="OrthoDB" id="676933at2759"/>
<dbReference type="GO" id="GO:0140825">
    <property type="term" value="F:lactoperoxidase activity"/>
    <property type="evidence" value="ECO:0007669"/>
    <property type="project" value="UniProtKB-EC"/>
</dbReference>
<dbReference type="GO" id="GO:0042744">
    <property type="term" value="P:hydrogen peroxide catabolic process"/>
    <property type="evidence" value="ECO:0007669"/>
    <property type="project" value="UniProtKB-KW"/>
</dbReference>
<dbReference type="PROSITE" id="PS50873">
    <property type="entry name" value="PEROXIDASE_4"/>
    <property type="match status" value="1"/>
</dbReference>
<organism evidence="14">
    <name type="scientific">Musa acuminata subsp. malaccensis</name>
    <name type="common">Wild banana</name>
    <name type="synonym">Musa malaccensis</name>
    <dbReference type="NCBI Taxonomy" id="214687"/>
    <lineage>
        <taxon>Eukaryota</taxon>
        <taxon>Viridiplantae</taxon>
        <taxon>Streptophyta</taxon>
        <taxon>Embryophyta</taxon>
        <taxon>Tracheophyta</taxon>
        <taxon>Spermatophyta</taxon>
        <taxon>Magnoliopsida</taxon>
        <taxon>Liliopsida</taxon>
        <taxon>Zingiberales</taxon>
        <taxon>Musaceae</taxon>
        <taxon>Musa</taxon>
    </lineage>
</organism>
<sequence length="141" mass="15496">MDARTTSQNADDELPRPSSSSLCLSALISMFASKGLSPQDMNALSGPHTVALAQCFTFRDRLYLDSNMDANLTALRKQSCPPFGGNSNLAPPDLQTPYRFGNDYHQNPLSPWAPPLPPGALQWWLVGCLGLGVRHQRRRTL</sequence>
<dbReference type="PANTHER" id="PTHR31388">
    <property type="entry name" value="PEROXIDASE 72-RELATED"/>
    <property type="match status" value="1"/>
</dbReference>
<name>A0A8D7FD41_MUSAM</name>
<dbReference type="GO" id="GO:0046872">
    <property type="term" value="F:metal ion binding"/>
    <property type="evidence" value="ECO:0007669"/>
    <property type="project" value="UniProtKB-KW"/>
</dbReference>
<evidence type="ECO:0000313" key="14">
    <source>
        <dbReference type="EMBL" id="CAG1849044.1"/>
    </source>
</evidence>
<comment type="cofactor">
    <cofactor evidence="10">
        <name>Ca(2+)</name>
        <dbReference type="ChEBI" id="CHEBI:29108"/>
    </cofactor>
    <text evidence="10">Binds 2 calcium ions per subunit.</text>
</comment>
<dbReference type="Gene3D" id="1.10.520.10">
    <property type="match status" value="1"/>
</dbReference>
<comment type="catalytic activity">
    <reaction evidence="1">
        <text>2 a phenolic donor + H2O2 = 2 a phenolic radical donor + 2 H2O</text>
        <dbReference type="Rhea" id="RHEA:56136"/>
        <dbReference type="ChEBI" id="CHEBI:15377"/>
        <dbReference type="ChEBI" id="CHEBI:16240"/>
        <dbReference type="ChEBI" id="CHEBI:139520"/>
        <dbReference type="ChEBI" id="CHEBI:139521"/>
        <dbReference type="EC" id="1.11.1.7"/>
    </reaction>
</comment>
<keyword evidence="7 10" id="KW-0408">Iron</keyword>
<evidence type="ECO:0000256" key="7">
    <source>
        <dbReference type="ARBA" id="ARBA00023004"/>
    </source>
</evidence>
<evidence type="ECO:0000256" key="12">
    <source>
        <dbReference type="RuleBase" id="RU004241"/>
    </source>
</evidence>
<comment type="cofactor">
    <cofactor evidence="10">
        <name>heme b</name>
        <dbReference type="ChEBI" id="CHEBI:60344"/>
    </cofactor>
    <text evidence="10">Binds 1 heme b (iron(II)-protoporphyrin IX) group per subunit.</text>
</comment>
<protein>
    <submittedName>
        <fullName evidence="14">(wild Malaysian banana) hypothetical protein</fullName>
    </submittedName>
</protein>
<feature type="binding site" evidence="9">
    <location>
        <position position="15"/>
    </location>
    <ligand>
        <name>substrate</name>
    </ligand>
</feature>
<keyword evidence="5 10" id="KW-0106">Calcium</keyword>
<dbReference type="AlphaFoldDB" id="A0A8D7FD41"/>
<evidence type="ECO:0000256" key="10">
    <source>
        <dbReference type="PIRSR" id="PIRSR600823-3"/>
    </source>
</evidence>
<gene>
    <name evidence="14" type="ORF">GSMUA_206300.1</name>
</gene>
<keyword evidence="3" id="KW-0349">Heme</keyword>
<evidence type="ECO:0000256" key="2">
    <source>
        <dbReference type="ARBA" id="ARBA00022559"/>
    </source>
</evidence>
<keyword evidence="6" id="KW-0560">Oxidoreductase</keyword>
<dbReference type="Pfam" id="PF00141">
    <property type="entry name" value="peroxidase"/>
    <property type="match status" value="1"/>
</dbReference>
<accession>A0A8D7FD41</accession>
<comment type="similarity">
    <text evidence="12">Belongs to the peroxidase family.</text>
</comment>
<dbReference type="InterPro" id="IPR000823">
    <property type="entry name" value="Peroxidase_pln"/>
</dbReference>
<dbReference type="GO" id="GO:0006979">
    <property type="term" value="P:response to oxidative stress"/>
    <property type="evidence" value="ECO:0007669"/>
    <property type="project" value="InterPro"/>
</dbReference>
<dbReference type="Gene3D" id="1.10.420.10">
    <property type="entry name" value="Peroxidase, domain 2"/>
    <property type="match status" value="1"/>
</dbReference>
<evidence type="ECO:0000256" key="9">
    <source>
        <dbReference type="PIRSR" id="PIRSR600823-2"/>
    </source>
</evidence>
<feature type="disulfide bond" evidence="11">
    <location>
        <begin position="55"/>
        <end position="80"/>
    </location>
</feature>
<feature type="binding site" evidence="10">
    <location>
        <position position="96"/>
    </location>
    <ligand>
        <name>Ca(2+)</name>
        <dbReference type="ChEBI" id="CHEBI:29108"/>
        <label>2</label>
    </ligand>
</feature>
<evidence type="ECO:0000259" key="13">
    <source>
        <dbReference type="PROSITE" id="PS50873"/>
    </source>
</evidence>
<feature type="binding site" evidence="10">
    <location>
        <position position="49"/>
    </location>
    <ligand>
        <name>Ca(2+)</name>
        <dbReference type="ChEBI" id="CHEBI:29108"/>
        <label>2</label>
    </ligand>
</feature>
<keyword evidence="8" id="KW-0376">Hydrogen peroxide</keyword>
<dbReference type="EMBL" id="HG996468">
    <property type="protein sequence ID" value="CAG1849044.1"/>
    <property type="molecule type" value="Genomic_DNA"/>
</dbReference>
<evidence type="ECO:0000256" key="8">
    <source>
        <dbReference type="ARBA" id="ARBA00023324"/>
    </source>
</evidence>
<evidence type="ECO:0000256" key="3">
    <source>
        <dbReference type="ARBA" id="ARBA00022617"/>
    </source>
</evidence>
<feature type="binding site" evidence="10">
    <location>
        <position position="93"/>
    </location>
    <ligand>
        <name>Ca(2+)</name>
        <dbReference type="ChEBI" id="CHEBI:29108"/>
        <label>2</label>
    </ligand>
</feature>
<keyword evidence="4 10" id="KW-0479">Metal-binding</keyword>
<feature type="binding site" description="axial binding residue" evidence="10">
    <location>
        <position position="48"/>
    </location>
    <ligand>
        <name>heme b</name>
        <dbReference type="ChEBI" id="CHEBI:60344"/>
    </ligand>
    <ligandPart>
        <name>Fe</name>
        <dbReference type="ChEBI" id="CHEBI:18248"/>
    </ligandPart>
</feature>
<reference evidence="14" key="1">
    <citation type="submission" date="2021-03" db="EMBL/GenBank/DDBJ databases">
        <authorList>
            <consortium name="Genoscope - CEA"/>
            <person name="William W."/>
        </authorList>
    </citation>
    <scope>NUCLEOTIDE SEQUENCE</scope>
    <source>
        <strain evidence="14">Doubled-haploid Pahang</strain>
    </source>
</reference>
<dbReference type="PANTHER" id="PTHR31388:SF5">
    <property type="entry name" value="PEROXIDASE"/>
    <property type="match status" value="1"/>
</dbReference>
<keyword evidence="2" id="KW-0575">Peroxidase</keyword>
<evidence type="ECO:0000256" key="11">
    <source>
        <dbReference type="PIRSR" id="PIRSR600823-5"/>
    </source>
</evidence>
<feature type="domain" description="Plant heme peroxidase family profile" evidence="13">
    <location>
        <begin position="1"/>
        <end position="107"/>
    </location>
</feature>
<dbReference type="GO" id="GO:0020037">
    <property type="term" value="F:heme binding"/>
    <property type="evidence" value="ECO:0007669"/>
    <property type="project" value="InterPro"/>
</dbReference>
<keyword evidence="11" id="KW-1015">Disulfide bond</keyword>
<evidence type="ECO:0000256" key="5">
    <source>
        <dbReference type="ARBA" id="ARBA00022837"/>
    </source>
</evidence>
<proteinExistence type="inferred from homology"/>
<evidence type="ECO:0000256" key="6">
    <source>
        <dbReference type="ARBA" id="ARBA00023002"/>
    </source>
</evidence>